<dbReference type="Gene3D" id="1.20.1290.10">
    <property type="entry name" value="AhpD-like"/>
    <property type="match status" value="1"/>
</dbReference>
<keyword evidence="3" id="KW-1185">Reference proteome</keyword>
<evidence type="ECO:0000313" key="3">
    <source>
        <dbReference type="Proteomes" id="UP000437748"/>
    </source>
</evidence>
<dbReference type="Pfam" id="PF02627">
    <property type="entry name" value="CMD"/>
    <property type="match status" value="1"/>
</dbReference>
<dbReference type="NCBIfam" id="TIGR00778">
    <property type="entry name" value="ahpD_dom"/>
    <property type="match status" value="1"/>
</dbReference>
<dbReference type="EMBL" id="WFLM01000001">
    <property type="protein sequence ID" value="KAB8040799.1"/>
    <property type="molecule type" value="Genomic_DNA"/>
</dbReference>
<dbReference type="InterPro" id="IPR004675">
    <property type="entry name" value="AhpD_core"/>
</dbReference>
<dbReference type="SUPFAM" id="SSF69118">
    <property type="entry name" value="AhpD-like"/>
    <property type="match status" value="1"/>
</dbReference>
<reference evidence="2 3" key="1">
    <citation type="submission" date="2019-10" db="EMBL/GenBank/DDBJ databases">
        <title>New species of Slilvanegrellaceae.</title>
        <authorList>
            <person name="Pitt A."/>
            <person name="Hahn M.W."/>
        </authorList>
    </citation>
    <scope>NUCLEOTIDE SEQUENCE [LARGE SCALE GENOMIC DNA]</scope>
    <source>
        <strain evidence="2 3">SP-Ram-0.45-NSY-1</strain>
    </source>
</reference>
<dbReference type="AlphaFoldDB" id="A0A6N6VXN4"/>
<proteinExistence type="predicted"/>
<dbReference type="Proteomes" id="UP000437748">
    <property type="component" value="Unassembled WGS sequence"/>
</dbReference>
<organism evidence="2 3">
    <name type="scientific">Silvanigrella paludirubra</name>
    <dbReference type="NCBI Taxonomy" id="2499159"/>
    <lineage>
        <taxon>Bacteria</taxon>
        <taxon>Pseudomonadati</taxon>
        <taxon>Bdellovibrionota</taxon>
        <taxon>Oligoflexia</taxon>
        <taxon>Silvanigrellales</taxon>
        <taxon>Silvanigrellaceae</taxon>
        <taxon>Silvanigrella</taxon>
    </lineage>
</organism>
<dbReference type="InterPro" id="IPR029032">
    <property type="entry name" value="AhpD-like"/>
</dbReference>
<sequence length="184" mass="20901">MIMSREIFVEKLINELAMNRNGLIIKDLKTNLEKYVLSENLTDEEIALLMISLSKVFRNNTLNQFALEFADQLNIDNNIIEEAKQIPGINGMLNSYHKFRHYIEVNDKNASYEYGSVGLKMGILSKPLMNPGTFEIIFISISIINGCEKCVIAHENHATHMGVSRNKIHDAVRITSILKGFSEI</sequence>
<protein>
    <recommendedName>
        <fullName evidence="1">Carboxymuconolactone decarboxylase-like domain-containing protein</fullName>
    </recommendedName>
</protein>
<gene>
    <name evidence="2" type="ORF">GCL60_02405</name>
</gene>
<dbReference type="InterPro" id="IPR003779">
    <property type="entry name" value="CMD-like"/>
</dbReference>
<dbReference type="GO" id="GO:0051920">
    <property type="term" value="F:peroxiredoxin activity"/>
    <property type="evidence" value="ECO:0007669"/>
    <property type="project" value="InterPro"/>
</dbReference>
<evidence type="ECO:0000259" key="1">
    <source>
        <dbReference type="Pfam" id="PF02627"/>
    </source>
</evidence>
<feature type="domain" description="Carboxymuconolactone decarboxylase-like" evidence="1">
    <location>
        <begin position="119"/>
        <end position="181"/>
    </location>
</feature>
<accession>A0A6N6VXN4</accession>
<evidence type="ECO:0000313" key="2">
    <source>
        <dbReference type="EMBL" id="KAB8040799.1"/>
    </source>
</evidence>
<comment type="caution">
    <text evidence="2">The sequence shown here is derived from an EMBL/GenBank/DDBJ whole genome shotgun (WGS) entry which is preliminary data.</text>
</comment>
<name>A0A6N6VXN4_9BACT</name>